<protein>
    <recommendedName>
        <fullName evidence="1">Oligosaccharyltransferase complex subunit</fullName>
    </recommendedName>
</protein>
<feature type="transmembrane region" description="Helical" evidence="1">
    <location>
        <begin position="95"/>
        <end position="117"/>
    </location>
</feature>
<evidence type="ECO:0000256" key="1">
    <source>
        <dbReference type="RuleBase" id="RU366060"/>
    </source>
</evidence>
<comment type="similarity">
    <text evidence="1">Belongs to the OSTC family.</text>
</comment>
<evidence type="ECO:0000313" key="3">
    <source>
        <dbReference type="Proteomes" id="UP000233040"/>
    </source>
</evidence>
<keyword evidence="3" id="KW-1185">Reference proteome</keyword>
<sequence length="134" mass="15537">METLYGIPFIVLKCCTCPLPWLCMFWWWCLITRGIIYDVIIETPNVGSRPVAFLAYRVNGQYVMEGLAFSFLFAMGGLGFIILDQLNAPNIPKPNRFLLLFIGFVCVLLNFFVARVFMRMKLPGYLMECVFRRN</sequence>
<evidence type="ECO:0000313" key="2">
    <source>
        <dbReference type="Ensembl" id="ENSCCAP00000038632.1"/>
    </source>
</evidence>
<dbReference type="PANTHER" id="PTHR13160">
    <property type="entry name" value="OLIGOSACCHARYLTRANSFERASE COMPLEX SUBUNIT OSTC"/>
    <property type="match status" value="1"/>
</dbReference>
<feature type="transmembrane region" description="Helical" evidence="1">
    <location>
        <begin position="6"/>
        <end position="28"/>
    </location>
</feature>
<dbReference type="Ensembl" id="ENSCCAT00000056433.1">
    <property type="protein sequence ID" value="ENSCCAP00000038632.1"/>
    <property type="gene ID" value="ENSCCAG00000037144.1"/>
</dbReference>
<comment type="subcellular location">
    <subcellularLocation>
        <location evidence="1">Membrane</location>
        <topology evidence="1">Multi-pass membrane protein</topology>
    </subcellularLocation>
</comment>
<dbReference type="PANTHER" id="PTHR13160:SF4">
    <property type="entry name" value="OLIGOSACCHARYLTRANSFERASE COMPLEX SUBUNIT OSTC"/>
    <property type="match status" value="1"/>
</dbReference>
<dbReference type="OMA" id="YVVIVEP"/>
<proteinExistence type="inferred from homology"/>
<dbReference type="GO" id="GO:0008250">
    <property type="term" value="C:oligosaccharyltransferase complex"/>
    <property type="evidence" value="ECO:0007669"/>
    <property type="project" value="UniProtKB-UniRule"/>
</dbReference>
<name>A0A2K5SE13_CEBIM</name>
<dbReference type="AlphaFoldDB" id="A0A2K5SE13"/>
<dbReference type="GeneTree" id="ENSGT00390000001376"/>
<comment type="function">
    <text evidence="1">Subunit of STT3A-containing oligosaccharyl transferase (OST-A) complex that catalyzes the initial transfer of a defined glycan (Glc(3)Man(9)GlcNAc(2) in eukaryotes) from the lipid carrier dolichol-pyrophosphate to an asparagine residue within an Asn-X-Ser/Thr consensus motif in nascent polypeptide chains, the first step in protein N-glycosylation. N-glycosylation occurs cotranslationally and the complex associates with the Sec61 complex at the channel-forming translocon complex that mediates protein translocation across the endoplasmic reticulum (ER). Within the OST-A complex, acts as an adapter that anchors the OST-A complex to the Sec61 complex. May be involved in N-glycosylation of APP (amyloid-beta precursor protein). Can modulate gamma-secretase cleavage of APP by enhancing endoprotelysis of PSEN1.</text>
</comment>
<dbReference type="InterPro" id="IPR042416">
    <property type="entry name" value="OSTC"/>
</dbReference>
<keyword evidence="1" id="KW-1133">Transmembrane helix</keyword>
<reference evidence="2" key="1">
    <citation type="submission" date="2025-08" db="UniProtKB">
        <authorList>
            <consortium name="Ensembl"/>
        </authorList>
    </citation>
    <scope>IDENTIFICATION</scope>
</reference>
<reference evidence="2" key="2">
    <citation type="submission" date="2025-09" db="UniProtKB">
        <authorList>
            <consortium name="Ensembl"/>
        </authorList>
    </citation>
    <scope>IDENTIFICATION</scope>
</reference>
<feature type="transmembrane region" description="Helical" evidence="1">
    <location>
        <begin position="62"/>
        <end position="83"/>
    </location>
</feature>
<keyword evidence="1" id="KW-0812">Transmembrane</keyword>
<organism evidence="2 3">
    <name type="scientific">Cebus imitator</name>
    <name type="common">Panamanian white-faced capuchin</name>
    <name type="synonym">Cebus capucinus imitator</name>
    <dbReference type="NCBI Taxonomy" id="2715852"/>
    <lineage>
        <taxon>Eukaryota</taxon>
        <taxon>Metazoa</taxon>
        <taxon>Chordata</taxon>
        <taxon>Craniata</taxon>
        <taxon>Vertebrata</taxon>
        <taxon>Euteleostomi</taxon>
        <taxon>Mammalia</taxon>
        <taxon>Eutheria</taxon>
        <taxon>Euarchontoglires</taxon>
        <taxon>Primates</taxon>
        <taxon>Haplorrhini</taxon>
        <taxon>Platyrrhini</taxon>
        <taxon>Cebidae</taxon>
        <taxon>Cebinae</taxon>
        <taxon>Cebus</taxon>
    </lineage>
</organism>
<comment type="subunit">
    <text evidence="1">Component of the oligosaccharyltransferase (OST) complex.</text>
</comment>
<accession>A0A2K5SE13</accession>
<dbReference type="Proteomes" id="UP000233040">
    <property type="component" value="Unassembled WGS sequence"/>
</dbReference>
<keyword evidence="1" id="KW-0472">Membrane</keyword>
<dbReference type="STRING" id="9516.ENSCCAP00000038632"/>